<organism evidence="1 2">
    <name type="scientific">Pyrocoelia pectoralis</name>
    <dbReference type="NCBI Taxonomy" id="417401"/>
    <lineage>
        <taxon>Eukaryota</taxon>
        <taxon>Metazoa</taxon>
        <taxon>Ecdysozoa</taxon>
        <taxon>Arthropoda</taxon>
        <taxon>Hexapoda</taxon>
        <taxon>Insecta</taxon>
        <taxon>Pterygota</taxon>
        <taxon>Neoptera</taxon>
        <taxon>Endopterygota</taxon>
        <taxon>Coleoptera</taxon>
        <taxon>Polyphaga</taxon>
        <taxon>Elateriformia</taxon>
        <taxon>Elateroidea</taxon>
        <taxon>Lampyridae</taxon>
        <taxon>Lampyrinae</taxon>
        <taxon>Pyrocoelia</taxon>
    </lineage>
</organism>
<dbReference type="AlphaFoldDB" id="A0AAN7V3S5"/>
<accession>A0AAN7V3S5</accession>
<evidence type="ECO:0000313" key="1">
    <source>
        <dbReference type="EMBL" id="KAK5639868.1"/>
    </source>
</evidence>
<comment type="caution">
    <text evidence="1">The sequence shown here is derived from an EMBL/GenBank/DDBJ whole genome shotgun (WGS) entry which is preliminary data.</text>
</comment>
<protein>
    <submittedName>
        <fullName evidence="1">Uncharacterized protein</fullName>
    </submittedName>
</protein>
<reference evidence="1 2" key="1">
    <citation type="journal article" date="2024" name="Insects">
        <title>An Improved Chromosome-Level Genome Assembly of the Firefly Pyrocoelia pectoralis.</title>
        <authorList>
            <person name="Fu X."/>
            <person name="Meyer-Rochow V.B."/>
            <person name="Ballantyne L."/>
            <person name="Zhu X."/>
        </authorList>
    </citation>
    <scope>NUCLEOTIDE SEQUENCE [LARGE SCALE GENOMIC DNA]</scope>
    <source>
        <strain evidence="1">XCY_ONT2</strain>
    </source>
</reference>
<evidence type="ECO:0000313" key="2">
    <source>
        <dbReference type="Proteomes" id="UP001329430"/>
    </source>
</evidence>
<gene>
    <name evidence="1" type="ORF">RI129_010679</name>
</gene>
<proteinExistence type="predicted"/>
<dbReference type="EMBL" id="JAVRBK010000008">
    <property type="protein sequence ID" value="KAK5639868.1"/>
    <property type="molecule type" value="Genomic_DNA"/>
</dbReference>
<keyword evidence="2" id="KW-1185">Reference proteome</keyword>
<name>A0AAN7V3S5_9COLE</name>
<dbReference type="Proteomes" id="UP001329430">
    <property type="component" value="Chromosome 8"/>
</dbReference>
<sequence>MPASEILDETTIARQQAAEIKYTRIRRELQHRFRRGRSTKEKKHKIELNGQPLEQLSERIGKVGRLYKHILRKKGNQTQVHQTLTYGSESCILTKRNKSSIKVAEMRFVRNIQGITN</sequence>